<keyword evidence="6 7" id="KW-0234">DNA repair</keyword>
<dbReference type="Pfam" id="PF13662">
    <property type="entry name" value="Toprim_4"/>
    <property type="match status" value="1"/>
</dbReference>
<comment type="function">
    <text evidence="7">May play a role in DNA repair. It seems to be involved in an RecBC-independent recombinational process of DNA repair. It may act with RecF and RecO.</text>
</comment>
<dbReference type="Gene3D" id="1.10.8.420">
    <property type="entry name" value="RecR Domain 1"/>
    <property type="match status" value="1"/>
</dbReference>
<keyword evidence="4 7" id="KW-0862">Zinc</keyword>
<name>K2FW64_9BACT</name>
<keyword evidence="5 7" id="KW-0233">DNA recombination</keyword>
<dbReference type="InterPro" id="IPR000093">
    <property type="entry name" value="DNA_Rcmb_RecR"/>
</dbReference>
<feature type="domain" description="Toprim" evidence="8">
    <location>
        <begin position="80"/>
        <end position="175"/>
    </location>
</feature>
<dbReference type="PANTHER" id="PTHR30446:SF0">
    <property type="entry name" value="RECOMBINATION PROTEIN RECR"/>
    <property type="match status" value="1"/>
</dbReference>
<evidence type="ECO:0000256" key="5">
    <source>
        <dbReference type="ARBA" id="ARBA00023172"/>
    </source>
</evidence>
<organism evidence="9">
    <name type="scientific">uncultured bacterium</name>
    <name type="common">gcode 4</name>
    <dbReference type="NCBI Taxonomy" id="1234023"/>
    <lineage>
        <taxon>Bacteria</taxon>
        <taxon>environmental samples</taxon>
    </lineage>
</organism>
<dbReference type="PANTHER" id="PTHR30446">
    <property type="entry name" value="RECOMBINATION PROTEIN RECR"/>
    <property type="match status" value="1"/>
</dbReference>
<dbReference type="Pfam" id="PF21175">
    <property type="entry name" value="RecR_C"/>
    <property type="match status" value="1"/>
</dbReference>
<dbReference type="GO" id="GO:0006281">
    <property type="term" value="P:DNA repair"/>
    <property type="evidence" value="ECO:0007669"/>
    <property type="project" value="UniProtKB-UniRule"/>
</dbReference>
<evidence type="ECO:0000256" key="7">
    <source>
        <dbReference type="HAMAP-Rule" id="MF_00017"/>
    </source>
</evidence>
<dbReference type="NCBIfam" id="TIGR00615">
    <property type="entry name" value="recR"/>
    <property type="match status" value="1"/>
</dbReference>
<dbReference type="CDD" id="cd01025">
    <property type="entry name" value="TOPRIM_recR"/>
    <property type="match status" value="1"/>
</dbReference>
<evidence type="ECO:0000256" key="2">
    <source>
        <dbReference type="ARBA" id="ARBA00022763"/>
    </source>
</evidence>
<sequence>MPETLKKLVDIISFLPWIWEKTAIKLAFFLLKSNPNYLRNFSSSLEKIQKDIKECKICFSYTDKSNEICEICENANRDTNIICVVEDYLDMVSIEKLHIYKWQYHILGWSISPINWVLSKDLKFIELFERIKKGNFSEVIIATNPNIEWEATSMYIKENIPNKEIKITRLSKWLPNSGYIEYADEITLINAFKGRN</sequence>
<dbReference type="EMBL" id="AMFJ01000523">
    <property type="protein sequence ID" value="EKE27193.1"/>
    <property type="molecule type" value="Genomic_DNA"/>
</dbReference>
<dbReference type="InterPro" id="IPR034137">
    <property type="entry name" value="TOPRIM_RecR"/>
</dbReference>
<gene>
    <name evidence="7" type="primary">recR</name>
    <name evidence="9" type="ORF">ACD_4C00007G0002</name>
</gene>
<keyword evidence="2 7" id="KW-0227">DNA damage</keyword>
<dbReference type="PROSITE" id="PS50880">
    <property type="entry name" value="TOPRIM"/>
    <property type="match status" value="1"/>
</dbReference>
<dbReference type="GO" id="GO:0003677">
    <property type="term" value="F:DNA binding"/>
    <property type="evidence" value="ECO:0007669"/>
    <property type="project" value="UniProtKB-UniRule"/>
</dbReference>
<keyword evidence="3 7" id="KW-0863">Zinc-finger</keyword>
<evidence type="ECO:0000313" key="9">
    <source>
        <dbReference type="EMBL" id="EKE27193.1"/>
    </source>
</evidence>
<evidence type="ECO:0000259" key="8">
    <source>
        <dbReference type="PROSITE" id="PS50880"/>
    </source>
</evidence>
<dbReference type="AlphaFoldDB" id="K2FW64"/>
<comment type="similarity">
    <text evidence="7">Belongs to the RecR family.</text>
</comment>
<reference evidence="9" key="1">
    <citation type="journal article" date="2012" name="Science">
        <title>Fermentation, hydrogen, and sulfur metabolism in multiple uncultivated bacterial phyla.</title>
        <authorList>
            <person name="Wrighton K.C."/>
            <person name="Thomas B.C."/>
            <person name="Sharon I."/>
            <person name="Miller C.S."/>
            <person name="Castelle C.J."/>
            <person name="VerBerkmoes N.C."/>
            <person name="Wilkins M.J."/>
            <person name="Hettich R.L."/>
            <person name="Lipton M.S."/>
            <person name="Williams K.H."/>
            <person name="Long P.E."/>
            <person name="Banfield J.F."/>
        </authorList>
    </citation>
    <scope>NUCLEOTIDE SEQUENCE [LARGE SCALE GENOMIC DNA]</scope>
</reference>
<keyword evidence="1 7" id="KW-0479">Metal-binding</keyword>
<dbReference type="HAMAP" id="MF_00017">
    <property type="entry name" value="RecR"/>
    <property type="match status" value="1"/>
</dbReference>
<dbReference type="InterPro" id="IPR023627">
    <property type="entry name" value="Rcmb_RecR"/>
</dbReference>
<comment type="caution">
    <text evidence="7">Lacks conserved residue(s) required for the propagation of feature annotation.</text>
</comment>
<dbReference type="GO" id="GO:0006310">
    <property type="term" value="P:DNA recombination"/>
    <property type="evidence" value="ECO:0007669"/>
    <property type="project" value="UniProtKB-UniRule"/>
</dbReference>
<dbReference type="InterPro" id="IPR006171">
    <property type="entry name" value="TOPRIM_dom"/>
</dbReference>
<accession>K2FW64</accession>
<dbReference type="GO" id="GO:0008270">
    <property type="term" value="F:zinc ion binding"/>
    <property type="evidence" value="ECO:0007669"/>
    <property type="project" value="UniProtKB-KW"/>
</dbReference>
<dbReference type="Gene3D" id="3.40.1360.10">
    <property type="match status" value="1"/>
</dbReference>
<protein>
    <recommendedName>
        <fullName evidence="7">Recombination protein RecR</fullName>
    </recommendedName>
</protein>
<evidence type="ECO:0000256" key="1">
    <source>
        <dbReference type="ARBA" id="ARBA00022723"/>
    </source>
</evidence>
<evidence type="ECO:0000256" key="4">
    <source>
        <dbReference type="ARBA" id="ARBA00022833"/>
    </source>
</evidence>
<comment type="caution">
    <text evidence="9">The sequence shown here is derived from an EMBL/GenBank/DDBJ whole genome shotgun (WGS) entry which is preliminary data.</text>
</comment>
<evidence type="ECO:0000256" key="3">
    <source>
        <dbReference type="ARBA" id="ARBA00022771"/>
    </source>
</evidence>
<dbReference type="SUPFAM" id="SSF111304">
    <property type="entry name" value="Recombination protein RecR"/>
    <property type="match status" value="1"/>
</dbReference>
<evidence type="ECO:0000256" key="6">
    <source>
        <dbReference type="ARBA" id="ARBA00023204"/>
    </source>
</evidence>
<proteinExistence type="inferred from homology"/>